<accession>A0AAT9GHU1</accession>
<dbReference type="RefSeq" id="WP_353550379.1">
    <property type="nucleotide sequence ID" value="NZ_AP029612.1"/>
</dbReference>
<gene>
    <name evidence="1" type="ORF">KACHI17_09690</name>
</gene>
<evidence type="ECO:0000313" key="1">
    <source>
        <dbReference type="EMBL" id="BFG70088.1"/>
    </source>
</evidence>
<name>A0AAT9GHU1_9BACT</name>
<organism evidence="1">
    <name type="scientific">Sediminibacterium sp. KACHI17</name>
    <dbReference type="NCBI Taxonomy" id="1751071"/>
    <lineage>
        <taxon>Bacteria</taxon>
        <taxon>Pseudomonadati</taxon>
        <taxon>Bacteroidota</taxon>
        <taxon>Chitinophagia</taxon>
        <taxon>Chitinophagales</taxon>
        <taxon>Chitinophagaceae</taxon>
        <taxon>Sediminibacterium</taxon>
    </lineage>
</organism>
<proteinExistence type="predicted"/>
<dbReference type="EMBL" id="AP029612">
    <property type="protein sequence ID" value="BFG70088.1"/>
    <property type="molecule type" value="Genomic_DNA"/>
</dbReference>
<reference evidence="1" key="1">
    <citation type="submission" date="2024-02" db="EMBL/GenBank/DDBJ databases">
        <title>Sediminibacterium planktonica sp. nov. and Sediminibacterium longus sp. nov., isolated from surface lake and river water.</title>
        <authorList>
            <person name="Watanabe K."/>
            <person name="Takemine S."/>
            <person name="Ishii Y."/>
            <person name="Ogata Y."/>
            <person name="Shindo C."/>
            <person name="Suda W."/>
        </authorList>
    </citation>
    <scope>NUCLEOTIDE SEQUENCE</scope>
    <source>
        <strain evidence="1">KACHI17</strain>
    </source>
</reference>
<protein>
    <submittedName>
        <fullName evidence="1">Acyl-CoA reductase</fullName>
    </submittedName>
</protein>
<sequence>MILQERIQLLARLGEYMLNKDEEWTAIQARAYRENAWFIPEFIEKAVTQIATRFLQPELLLKWANQYDIQDQPSQVRNVGIVMAGNIPLVGFHDFLSVFVSGHSMTIKTSSKDEFLIKHLIKKLYEWENTIQNQVSFAEQLKGCDAYIATGSNNSGRYFDYYFGKYPNIIRRNRTSVAILDGTETKEELDLLTDDIQLYFGLGCRNITQLYVPEGYDFVPLLDQLRKYAYLIDYHKYKHNYDYHLALLIMGNKYYMNNDSIILTENNSPFSPVSQVHYRYYTDKKQLENQLSNDQDIQCVVGHGQIPFGQAQFPGLTDYADGVDTMAFLKSL</sequence>
<dbReference type="AlphaFoldDB" id="A0AAT9GHU1"/>